<reference evidence="3" key="1">
    <citation type="submission" date="2022-08" db="EMBL/GenBank/DDBJ databases">
        <title>Genome sequence of Vagococcus luciliae DSM 112651.</title>
        <authorList>
            <person name="Juan G."/>
            <person name="Anja P."/>
            <person name="Rolf D."/>
            <person name="Kampfer P."/>
            <person name="Vilcinskas A."/>
        </authorList>
    </citation>
    <scope>NUCLEOTIDE SEQUENCE</scope>
    <source>
        <strain evidence="3">G314FT</strain>
    </source>
</reference>
<dbReference type="EMBL" id="CP102451">
    <property type="protein sequence ID" value="UUV99363.1"/>
    <property type="molecule type" value="Genomic_DNA"/>
</dbReference>
<evidence type="ECO:0008006" key="5">
    <source>
        <dbReference type="Google" id="ProtNLM"/>
    </source>
</evidence>
<feature type="region of interest" description="Disordered" evidence="1">
    <location>
        <begin position="54"/>
        <end position="78"/>
    </location>
</feature>
<feature type="transmembrane region" description="Helical" evidence="2">
    <location>
        <begin position="7"/>
        <end position="25"/>
    </location>
</feature>
<evidence type="ECO:0000313" key="4">
    <source>
        <dbReference type="Proteomes" id="UP001058273"/>
    </source>
</evidence>
<dbReference type="Proteomes" id="UP001058273">
    <property type="component" value="Chromosome"/>
</dbReference>
<accession>A0ABY5P0M3</accession>
<evidence type="ECO:0000256" key="1">
    <source>
        <dbReference type="SAM" id="MobiDB-lite"/>
    </source>
</evidence>
<name>A0ABY5P0M3_9ENTE</name>
<gene>
    <name evidence="3" type="ORF">G314FT_15240</name>
</gene>
<keyword evidence="2" id="KW-0472">Membrane</keyword>
<proteinExistence type="predicted"/>
<dbReference type="RefSeq" id="WP_257700159.1">
    <property type="nucleotide sequence ID" value="NZ_CP102451.1"/>
</dbReference>
<keyword evidence="4" id="KW-1185">Reference proteome</keyword>
<protein>
    <recommendedName>
        <fullName evidence="5">DUF5640 domain-containing protein</fullName>
    </recommendedName>
</protein>
<evidence type="ECO:0000313" key="3">
    <source>
        <dbReference type="EMBL" id="UUV99363.1"/>
    </source>
</evidence>
<keyword evidence="2" id="KW-0812">Transmembrane</keyword>
<evidence type="ECO:0000256" key="2">
    <source>
        <dbReference type="SAM" id="Phobius"/>
    </source>
</evidence>
<keyword evidence="2" id="KW-1133">Transmembrane helix</keyword>
<organism evidence="3 4">
    <name type="scientific">Vagococcus luciliae</name>
    <dbReference type="NCBI Taxonomy" id="2920380"/>
    <lineage>
        <taxon>Bacteria</taxon>
        <taxon>Bacillati</taxon>
        <taxon>Bacillota</taxon>
        <taxon>Bacilli</taxon>
        <taxon>Lactobacillales</taxon>
        <taxon>Enterococcaceae</taxon>
        <taxon>Vagococcus</taxon>
    </lineage>
</organism>
<reference evidence="3" key="2">
    <citation type="submission" date="2022-08" db="EMBL/GenBank/DDBJ databases">
        <authorList>
            <person name="Poehlein A."/>
            <person name="Guzman J."/>
            <person name="Daniel R."/>
            <person name="Vilcinskas A."/>
        </authorList>
    </citation>
    <scope>NUCLEOTIDE SEQUENCE</scope>
    <source>
        <strain evidence="3">G314FT</strain>
    </source>
</reference>
<sequence>MKDKRDLIIVILVVIIFAGGGYFLGTQNKLKNDSPQFDSTTSSMETIISSTTKQLESSTQTSIKESTKESQSTEPSLSQEDIALNKMISLQGKWAVPSTDSFLMIHEDGSWSATTVGLSEPRQLDVQIDSYNAMSDTLYVTIGGDAAQIHVITNEKIIIDYNDGTSPREYHLVN</sequence>